<dbReference type="PANTHER" id="PTHR43630:SF2">
    <property type="entry name" value="GLYCOSYLTRANSFERASE"/>
    <property type="match status" value="1"/>
</dbReference>
<keyword evidence="1" id="KW-0802">TPR repeat</keyword>
<keyword evidence="5" id="KW-0808">Transferase</keyword>
<evidence type="ECO:0000259" key="3">
    <source>
        <dbReference type="Pfam" id="PF00534"/>
    </source>
</evidence>
<comment type="caution">
    <text evidence="5">The sequence shown here is derived from an EMBL/GenBank/DDBJ whole genome shotgun (WGS) entry which is preliminary data.</text>
</comment>
<name>A0A0L0WDY9_GOTPU</name>
<dbReference type="Pfam" id="PF13181">
    <property type="entry name" value="TPR_8"/>
    <property type="match status" value="1"/>
</dbReference>
<dbReference type="SUPFAM" id="SSF48452">
    <property type="entry name" value="TPR-like"/>
    <property type="match status" value="2"/>
</dbReference>
<evidence type="ECO:0000313" key="6">
    <source>
        <dbReference type="Proteomes" id="UP000037267"/>
    </source>
</evidence>
<dbReference type="Gene3D" id="1.25.40.10">
    <property type="entry name" value="Tetratricopeptide repeat domain"/>
    <property type="match status" value="3"/>
</dbReference>
<dbReference type="SUPFAM" id="SSF53756">
    <property type="entry name" value="UDP-Glycosyltransferase/glycogen phosphorylase"/>
    <property type="match status" value="2"/>
</dbReference>
<feature type="domain" description="Glycosyltransferase 2-like" evidence="4">
    <location>
        <begin position="1296"/>
        <end position="1457"/>
    </location>
</feature>
<keyword evidence="2" id="KW-0175">Coiled coil</keyword>
<dbReference type="CDD" id="cd00761">
    <property type="entry name" value="Glyco_tranf_GTA_type"/>
    <property type="match status" value="1"/>
</dbReference>
<dbReference type="EMBL" id="LGSS01000002">
    <property type="protein sequence ID" value="KNF09651.1"/>
    <property type="molecule type" value="Genomic_DNA"/>
</dbReference>
<dbReference type="InterPro" id="IPR001296">
    <property type="entry name" value="Glyco_trans_1"/>
</dbReference>
<dbReference type="InterPro" id="IPR001173">
    <property type="entry name" value="Glyco_trans_2-like"/>
</dbReference>
<dbReference type="SUPFAM" id="SSF53448">
    <property type="entry name" value="Nucleotide-diphospho-sugar transferases"/>
    <property type="match status" value="2"/>
</dbReference>
<dbReference type="PATRIC" id="fig|1503.3.peg.1599"/>
<sequence length="1623" mass="191717">MRLSLCMIVKDEEENIVECLDRALKVVDEAIIVDTGSIDKTRKLLLEKYSEDDRVKIIDYEWENDFSKARNKSLQYAMGDWILVLDADERIFCNRNSLEKLLLENKEVVYSIPIYNIYGKDNFTVSTSMIRLYKNDNPIYKGAIHEQIFINGKQYLGGTIDKDICKIYHYGYDNGIFEAKNKSKRNMDIIKSEIEKDPKDPFNWYNKAIMEMIDGNFNSALNDFIKAHNLCNGIRKAYHNDLLIRMIQCMMMLKRYKDTISFIKTLLKDECINKMPDIYYYLGMCYKERKKYKKAIENFKKAIEIGDYYEGISKYGTGSFLSLIEWGEVLKINGRLDKAIEKYKEAIFNKNNPTMKGLEELKILLEENNMTCELKELEEEIEEIKETGTKTNNTEVKIELEKYKEEFKNNIQVLLEQGLIKEAKEMVLEFEKIVKNDVSVFSIKGIMSMMEGSLEEAERNFLKGLEIESFNVDILYNLAYLYESQGKITSAYRYYIKIQKSSSDEILLDEVKEKIKEYEKLNKIKDYKNRKKVLFISHIFPPLGGSGVQRSLKFVKYLRDFGWEPIVVTTGKTKFLLRDEEMISEIPEEVEIIRIDEVDKIDGRYSKKLIKLYSNIVNDNDLIKEYVHFISSSQEAYDNLILFPDQYIVWAKEVLEKIHDKVDFNGIDMIYTTSGPNSAHTIGYYLKERYSVPWIADFRDEWTNNPMMNYDKESIIYKMSFAFEQSIIHYADKVVTCTEISSDNYKRIFNLDNKKVDTITNGYDEDDFNNIKIQNYRDKFRIIHNGLLYGVDRKVDNFIKAIYNLIINGSIDKSKIEVTFGPTDDTERYKNILKDMKLEENIMFIDYLSHEESLKLASKSNLLLLVVGKSEKWKGVPTGKIYEYLRLCKPILALSPKESIVEEIIEKQNRGKNIEFDDIKEIERYILQQYNDWLNGKENSLEITDEVKIYERKLLSENLSKVFDEIHNIKNRRKLAFFCVKNGDSFLDDIITNLSREYEIKKIIIEKYEEFNLIDKWMQWSDICWFEWCDSLAEYGSKISIAKEKFIICRLHSYEAFTNNPNNVNWDNIDKIVFVAEHIRRFVIDKFDIREERTCVIPNGIDMKNWTFKSRNDGFNIANVGYIDYKKGPMLLLQAFKSIYDMDCRYKLYLAGKFKDDRDVLYFNQMVKQLGIEKNVFFEGWQNDLDNWLEDKNYILCTSVLESQNMSVMQAMSKGIKPIIHNFVGAKGIYKEEYIWNTIDEASNYIVSNNYDSKDYRDFIKNNYELSKTIKSIRNIINCTEDSVKEERDVEPLVTIGVTTYNCEKYLTVCLDSILKQTYKNIEILIVDDCSTDNTINIINRYKENHKNVISIYHDKNSGGASKGINEIIRNSNGKYFQWIACDDSLQPQAIETFVKFMENNDSIDYVYSNFNIIDKYSKIKEKCRYNELTSNEIIKHIFNTCSTPIPLNCLYRKSFFVDNEVNWIIYKGNDFSCDTINILNFIKNGIKIRKLEDYLVNYRIHDKNLSYNIEKRIYGSTTIIDYIVENFDEDIYLPNIEWSSIKNRKVYKSYIISRVFEEYIKNHLNGDLIPKYINNNKKDIERYMNYFAKRGIYYLEKFISYTNGNDSESERLKEYFSKYCLN</sequence>
<gene>
    <name evidence="5" type="ORF">CLPU_2c01020</name>
</gene>
<dbReference type="Pfam" id="PF00515">
    <property type="entry name" value="TPR_1"/>
    <property type="match status" value="1"/>
</dbReference>
<keyword evidence="6" id="KW-1185">Reference proteome</keyword>
<dbReference type="InterPro" id="IPR006597">
    <property type="entry name" value="Sel1-like"/>
</dbReference>
<feature type="coiled-coil region" evidence="2">
    <location>
        <begin position="367"/>
        <end position="417"/>
    </location>
</feature>
<dbReference type="SMART" id="SM00671">
    <property type="entry name" value="SEL1"/>
    <property type="match status" value="2"/>
</dbReference>
<dbReference type="Gene3D" id="3.90.550.10">
    <property type="entry name" value="Spore Coat Polysaccharide Biosynthesis Protein SpsA, Chain A"/>
    <property type="match status" value="2"/>
</dbReference>
<dbReference type="InterPro" id="IPR029044">
    <property type="entry name" value="Nucleotide-diphossugar_trans"/>
</dbReference>
<dbReference type="GO" id="GO:0016757">
    <property type="term" value="F:glycosyltransferase activity"/>
    <property type="evidence" value="ECO:0007669"/>
    <property type="project" value="UniProtKB-KW"/>
</dbReference>
<dbReference type="CDD" id="cd03801">
    <property type="entry name" value="GT4_PimA-like"/>
    <property type="match status" value="1"/>
</dbReference>
<dbReference type="SMART" id="SM00028">
    <property type="entry name" value="TPR"/>
    <property type="match status" value="5"/>
</dbReference>
<reference evidence="6" key="1">
    <citation type="submission" date="2015-07" db="EMBL/GenBank/DDBJ databases">
        <title>Draft genome sequence of the purine-degrading Gottschalkia purinilyticum DSM 1384 (formerly Clostridium purinilyticum).</title>
        <authorList>
            <person name="Poehlein A."/>
            <person name="Schiel-Bengelsdorf B."/>
            <person name="Bengelsdorf F.R."/>
            <person name="Daniel R."/>
            <person name="Duerre P."/>
        </authorList>
    </citation>
    <scope>NUCLEOTIDE SEQUENCE [LARGE SCALE GENOMIC DNA]</scope>
    <source>
        <strain evidence="6">DSM 1384</strain>
    </source>
</reference>
<dbReference type="OrthoDB" id="9815923at2"/>
<organism evidence="5 6">
    <name type="scientific">Gottschalkia purinilytica</name>
    <name type="common">Clostridium purinilyticum</name>
    <dbReference type="NCBI Taxonomy" id="1503"/>
    <lineage>
        <taxon>Bacteria</taxon>
        <taxon>Bacillati</taxon>
        <taxon>Bacillota</taxon>
        <taxon>Tissierellia</taxon>
        <taxon>Tissierellales</taxon>
        <taxon>Gottschalkiaceae</taxon>
        <taxon>Gottschalkia</taxon>
    </lineage>
</organism>
<feature type="repeat" description="TPR" evidence="1">
    <location>
        <begin position="276"/>
        <end position="309"/>
    </location>
</feature>
<accession>A0A0L0WDY9</accession>
<evidence type="ECO:0000256" key="2">
    <source>
        <dbReference type="SAM" id="Coils"/>
    </source>
</evidence>
<evidence type="ECO:0000313" key="5">
    <source>
        <dbReference type="EMBL" id="KNF09651.1"/>
    </source>
</evidence>
<dbReference type="InterPro" id="IPR019734">
    <property type="entry name" value="TPR_rpt"/>
</dbReference>
<evidence type="ECO:0000256" key="1">
    <source>
        <dbReference type="PROSITE-ProRule" id="PRU00339"/>
    </source>
</evidence>
<dbReference type="CDD" id="cd02511">
    <property type="entry name" value="Beta4Glucosyltransferase"/>
    <property type="match status" value="1"/>
</dbReference>
<dbReference type="PROSITE" id="PS50293">
    <property type="entry name" value="TPR_REGION"/>
    <property type="match status" value="1"/>
</dbReference>
<dbReference type="RefSeq" id="WP_050354045.1">
    <property type="nucleotide sequence ID" value="NZ_LGSS01000002.1"/>
</dbReference>
<dbReference type="InterPro" id="IPR011990">
    <property type="entry name" value="TPR-like_helical_dom_sf"/>
</dbReference>
<dbReference type="Proteomes" id="UP000037267">
    <property type="component" value="Unassembled WGS sequence"/>
</dbReference>
<evidence type="ECO:0000259" key="4">
    <source>
        <dbReference type="Pfam" id="PF00535"/>
    </source>
</evidence>
<proteinExistence type="predicted"/>
<dbReference type="STRING" id="1503.CLPU_2c01020"/>
<protein>
    <submittedName>
        <fullName evidence="5">Glycosyltransferases involved in cell wall biogenesis</fullName>
    </submittedName>
</protein>
<feature type="domain" description="Glycosyltransferase 2-like" evidence="4">
    <location>
        <begin position="4"/>
        <end position="131"/>
    </location>
</feature>
<dbReference type="PROSITE" id="PS50005">
    <property type="entry name" value="TPR"/>
    <property type="match status" value="1"/>
</dbReference>
<dbReference type="PANTHER" id="PTHR43630">
    <property type="entry name" value="POLY-BETA-1,6-N-ACETYL-D-GLUCOSAMINE SYNTHASE"/>
    <property type="match status" value="1"/>
</dbReference>
<dbReference type="Pfam" id="PF00534">
    <property type="entry name" value="Glycos_transf_1"/>
    <property type="match status" value="1"/>
</dbReference>
<dbReference type="Gene3D" id="3.40.50.2000">
    <property type="entry name" value="Glycogen Phosphorylase B"/>
    <property type="match status" value="4"/>
</dbReference>
<dbReference type="Pfam" id="PF00535">
    <property type="entry name" value="Glycos_transf_2"/>
    <property type="match status" value="2"/>
</dbReference>
<feature type="domain" description="Glycosyl transferase family 1" evidence="3">
    <location>
        <begin position="1112"/>
        <end position="1234"/>
    </location>
</feature>